<dbReference type="InterPro" id="IPR007393">
    <property type="entry name" value="YlxR_dom"/>
</dbReference>
<evidence type="ECO:0000313" key="3">
    <source>
        <dbReference type="Proteomes" id="UP000000268"/>
    </source>
</evidence>
<dbReference type="AlphaFoldDB" id="A8ZQ67"/>
<feature type="domain" description="YlxR" evidence="1">
    <location>
        <begin position="6"/>
        <end position="77"/>
    </location>
</feature>
<dbReference type="OrthoDB" id="426849at2"/>
<sequence>MQPNYRLCISCRQVAPKSELWRIVRVYPDHQIQLDQGMGRSAYLCPQANCLKAAQKKNRLAKALRAKVPDSLYESLWERLELPSRIFID</sequence>
<dbReference type="InterPro" id="IPR035931">
    <property type="entry name" value="YlxR-like_sf"/>
</dbReference>
<evidence type="ECO:0000313" key="2">
    <source>
        <dbReference type="EMBL" id="ABW33098.1"/>
    </source>
</evidence>
<dbReference type="InterPro" id="IPR037465">
    <property type="entry name" value="YlxR"/>
</dbReference>
<protein>
    <recommendedName>
        <fullName evidence="1">YlxR domain-containing protein</fullName>
    </recommendedName>
</protein>
<dbReference type="SUPFAM" id="SSF64376">
    <property type="entry name" value="YlxR-like"/>
    <property type="match status" value="1"/>
</dbReference>
<organism evidence="2 3">
    <name type="scientific">Acaryochloris marina (strain MBIC 11017)</name>
    <dbReference type="NCBI Taxonomy" id="329726"/>
    <lineage>
        <taxon>Bacteria</taxon>
        <taxon>Bacillati</taxon>
        <taxon>Cyanobacteriota</taxon>
        <taxon>Cyanophyceae</taxon>
        <taxon>Acaryochloridales</taxon>
        <taxon>Acaryochloridaceae</taxon>
        <taxon>Acaryochloris</taxon>
    </lineage>
</organism>
<evidence type="ECO:0000259" key="1">
    <source>
        <dbReference type="Pfam" id="PF04296"/>
    </source>
</evidence>
<geneLocation type="plasmid" evidence="2 3">
    <name>pREB6</name>
</geneLocation>
<keyword evidence="3" id="KW-1185">Reference proteome</keyword>
<dbReference type="PANTHER" id="PTHR34215">
    <property type="entry name" value="BLL0784 PROTEIN"/>
    <property type="match status" value="1"/>
</dbReference>
<dbReference type="PANTHER" id="PTHR34215:SF1">
    <property type="entry name" value="YLXR DOMAIN-CONTAINING PROTEIN"/>
    <property type="match status" value="1"/>
</dbReference>
<dbReference type="Proteomes" id="UP000000268">
    <property type="component" value="Plasmid pREB6"/>
</dbReference>
<dbReference type="KEGG" id="amr:AM1_F0086"/>
<proteinExistence type="predicted"/>
<name>A8ZQ67_ACAM1</name>
<dbReference type="Gene3D" id="3.30.1230.10">
    <property type="entry name" value="YlxR-like"/>
    <property type="match status" value="1"/>
</dbReference>
<gene>
    <name evidence="2" type="ordered locus">AM1_F0086</name>
</gene>
<dbReference type="HOGENOM" id="CLU_147970_2_0_3"/>
<reference evidence="2 3" key="1">
    <citation type="journal article" date="2008" name="Proc. Natl. Acad. Sci. U.S.A.">
        <title>Niche adaptation and genome expansion in the chlorophyll d-producing cyanobacterium Acaryochloris marina.</title>
        <authorList>
            <person name="Swingley W.D."/>
            <person name="Chen M."/>
            <person name="Cheung P.C."/>
            <person name="Conrad A.L."/>
            <person name="Dejesa L.C."/>
            <person name="Hao J."/>
            <person name="Honchak B.M."/>
            <person name="Karbach L.E."/>
            <person name="Kurdoglu A."/>
            <person name="Lahiri S."/>
            <person name="Mastrian S.D."/>
            <person name="Miyashita H."/>
            <person name="Page L."/>
            <person name="Ramakrishna P."/>
            <person name="Satoh S."/>
            <person name="Sattley W.M."/>
            <person name="Shimada Y."/>
            <person name="Taylor H.L."/>
            <person name="Tomo T."/>
            <person name="Tsuchiya T."/>
            <person name="Wang Z.T."/>
            <person name="Raymond J."/>
            <person name="Mimuro M."/>
            <person name="Blankenship R.E."/>
            <person name="Touchman J.W."/>
        </authorList>
    </citation>
    <scope>NUCLEOTIDE SEQUENCE [LARGE SCALE GENOMIC DNA]</scope>
    <source>
        <strain evidence="3">MBIC 11017</strain>
        <plasmid evidence="3">Plasmid pREB6</plasmid>
    </source>
</reference>
<dbReference type="EMBL" id="CP000843">
    <property type="protein sequence ID" value="ABW33098.1"/>
    <property type="molecule type" value="Genomic_DNA"/>
</dbReference>
<dbReference type="Pfam" id="PF04296">
    <property type="entry name" value="YlxR"/>
    <property type="match status" value="1"/>
</dbReference>
<keyword evidence="2" id="KW-0614">Plasmid</keyword>
<accession>A8ZQ67</accession>
<dbReference type="RefSeq" id="WP_012168150.1">
    <property type="nucleotide sequence ID" value="NC_009931.1"/>
</dbReference>